<comment type="caution">
    <text evidence="7">The sequence shown here is derived from an EMBL/GenBank/DDBJ whole genome shotgun (WGS) entry which is preliminary data.</text>
</comment>
<evidence type="ECO:0000256" key="2">
    <source>
        <dbReference type="ARBA" id="ARBA00005417"/>
    </source>
</evidence>
<keyword evidence="4" id="KW-1003">Cell membrane</keyword>
<evidence type="ECO:0000256" key="1">
    <source>
        <dbReference type="ARBA" id="ARBA00004202"/>
    </source>
</evidence>
<proteinExistence type="inferred from homology"/>
<sequence>RRPKAKSGNRPHISYVPGSCPVDEPTSALDPEMVDGILEIMNNLAHTGLTMVLVTHEMGFAKDVSDQVVFMDKGILAERGTSEEIFNHPKNERTKEFLQHYLKRI</sequence>
<feature type="non-terminal residue" evidence="7">
    <location>
        <position position="1"/>
    </location>
</feature>
<accession>A0ABR4XRM8</accession>
<organism evidence="7 8">
    <name type="scientific">Oenococcus alcoholitolerans</name>
    <dbReference type="NCBI Taxonomy" id="931074"/>
    <lineage>
        <taxon>Bacteria</taxon>
        <taxon>Bacillati</taxon>
        <taxon>Bacillota</taxon>
        <taxon>Bacilli</taxon>
        <taxon>Lactobacillales</taxon>
        <taxon>Lactobacillaceae</taxon>
        <taxon>Oenococcus</taxon>
    </lineage>
</organism>
<keyword evidence="5" id="KW-0472">Membrane</keyword>
<dbReference type="PANTHER" id="PTHR43166:SF9">
    <property type="entry name" value="GLUTAMATE_ASPARTATE IMPORT ATP-BINDING PROTEIN GLTL"/>
    <property type="match status" value="1"/>
</dbReference>
<comment type="similarity">
    <text evidence="2">Belongs to the ABC transporter superfamily.</text>
</comment>
<protein>
    <recommendedName>
        <fullName evidence="9">Glutamine ABC transporter ATP-binding protein</fullName>
    </recommendedName>
</protein>
<comment type="subcellular location">
    <subcellularLocation>
        <location evidence="1">Cell membrane</location>
        <topology evidence="1">Peripheral membrane protein</topology>
    </subcellularLocation>
</comment>
<dbReference type="SUPFAM" id="SSF52540">
    <property type="entry name" value="P-loop containing nucleoside triphosphate hydrolases"/>
    <property type="match status" value="1"/>
</dbReference>
<evidence type="ECO:0000256" key="5">
    <source>
        <dbReference type="ARBA" id="ARBA00023136"/>
    </source>
</evidence>
<dbReference type="EMBL" id="AXCV01000085">
    <property type="protein sequence ID" value="KGO32140.1"/>
    <property type="molecule type" value="Genomic_DNA"/>
</dbReference>
<evidence type="ECO:0000256" key="3">
    <source>
        <dbReference type="ARBA" id="ARBA00022448"/>
    </source>
</evidence>
<evidence type="ECO:0008006" key="9">
    <source>
        <dbReference type="Google" id="ProtNLM"/>
    </source>
</evidence>
<gene>
    <name evidence="7" type="ORF">Q757_02820</name>
</gene>
<evidence type="ECO:0000313" key="8">
    <source>
        <dbReference type="Proteomes" id="UP000030023"/>
    </source>
</evidence>
<dbReference type="Gene3D" id="3.40.50.300">
    <property type="entry name" value="P-loop containing nucleotide triphosphate hydrolases"/>
    <property type="match status" value="1"/>
</dbReference>
<evidence type="ECO:0000256" key="6">
    <source>
        <dbReference type="SAM" id="MobiDB-lite"/>
    </source>
</evidence>
<dbReference type="Proteomes" id="UP000030023">
    <property type="component" value="Unassembled WGS sequence"/>
</dbReference>
<evidence type="ECO:0000313" key="7">
    <source>
        <dbReference type="EMBL" id="KGO32140.1"/>
    </source>
</evidence>
<keyword evidence="3" id="KW-0813">Transport</keyword>
<feature type="region of interest" description="Disordered" evidence="6">
    <location>
        <begin position="1"/>
        <end position="24"/>
    </location>
</feature>
<name>A0ABR4XRM8_9LACO</name>
<dbReference type="PANTHER" id="PTHR43166">
    <property type="entry name" value="AMINO ACID IMPORT ATP-BINDING PROTEIN"/>
    <property type="match status" value="1"/>
</dbReference>
<evidence type="ECO:0000256" key="4">
    <source>
        <dbReference type="ARBA" id="ARBA00022475"/>
    </source>
</evidence>
<dbReference type="InterPro" id="IPR050086">
    <property type="entry name" value="MetN_ABC_transporter-like"/>
</dbReference>
<dbReference type="InterPro" id="IPR027417">
    <property type="entry name" value="P-loop_NTPase"/>
</dbReference>
<keyword evidence="8" id="KW-1185">Reference proteome</keyword>
<reference evidence="7 8" key="1">
    <citation type="journal article" date="2014" name="Antonie Van Leeuwenhoek">
        <title>Oenococcus alcoholitolerans sp. nov., a lactic acid bacteria isolated from cachaca and ethanol fermentation processes.</title>
        <authorList>
            <person name="Badotti F."/>
            <person name="Moreira A.P."/>
            <person name="Tonon L.A."/>
            <person name="de Lucena B.T."/>
            <person name="Gomes Fde C."/>
            <person name="Kruger R."/>
            <person name="Thompson C.C."/>
            <person name="de Morais M.A.Jr."/>
            <person name="Rosa C.A."/>
            <person name="Thompson F.L."/>
        </authorList>
    </citation>
    <scope>NUCLEOTIDE SEQUENCE [LARGE SCALE GENOMIC DNA]</scope>
    <source>
        <strain evidence="7 8">UFRJ-M7.2.18</strain>
    </source>
</reference>